<keyword evidence="3" id="KW-0449">Lipoprotein</keyword>
<dbReference type="SMART" id="SM00322">
    <property type="entry name" value="KH"/>
    <property type="match status" value="1"/>
</dbReference>
<accession>A0A504Z1C5</accession>
<dbReference type="PROSITE" id="PS50084">
    <property type="entry name" value="KH_TYPE_1"/>
    <property type="match status" value="1"/>
</dbReference>
<dbReference type="Gene3D" id="3.30.1370.10">
    <property type="entry name" value="K Homology domain, type 1"/>
    <property type="match status" value="1"/>
</dbReference>
<reference evidence="3 4" key="1">
    <citation type="submission" date="2019-04" db="EMBL/GenBank/DDBJ databases">
        <title>Annotation for the trematode Fasciola gigantica.</title>
        <authorList>
            <person name="Choi Y.-J."/>
        </authorList>
    </citation>
    <scope>NUCLEOTIDE SEQUENCE [LARGE SCALE GENOMIC DNA]</scope>
    <source>
        <strain evidence="3">Uganda_cow_1</strain>
    </source>
</reference>
<organism evidence="3 4">
    <name type="scientific">Fasciola gigantica</name>
    <name type="common">Giant liver fluke</name>
    <dbReference type="NCBI Taxonomy" id="46835"/>
    <lineage>
        <taxon>Eukaryota</taxon>
        <taxon>Metazoa</taxon>
        <taxon>Spiralia</taxon>
        <taxon>Lophotrochozoa</taxon>
        <taxon>Platyhelminthes</taxon>
        <taxon>Trematoda</taxon>
        <taxon>Digenea</taxon>
        <taxon>Plagiorchiida</taxon>
        <taxon>Echinostomata</taxon>
        <taxon>Echinostomatoidea</taxon>
        <taxon>Fasciolidae</taxon>
        <taxon>Fasciola</taxon>
    </lineage>
</organism>
<proteinExistence type="predicted"/>
<dbReference type="AlphaFoldDB" id="A0A504Z1C5"/>
<evidence type="ECO:0000259" key="2">
    <source>
        <dbReference type="SMART" id="SM00322"/>
    </source>
</evidence>
<keyword evidence="3" id="KW-0675">Receptor</keyword>
<evidence type="ECO:0000313" key="4">
    <source>
        <dbReference type="Proteomes" id="UP000316759"/>
    </source>
</evidence>
<dbReference type="InterPro" id="IPR036612">
    <property type="entry name" value="KH_dom_type_1_sf"/>
</dbReference>
<keyword evidence="1" id="KW-0694">RNA-binding</keyword>
<dbReference type="OrthoDB" id="10027144at2759"/>
<name>A0A504Z1C5_FASGI</name>
<dbReference type="GO" id="GO:0003723">
    <property type="term" value="F:RNA binding"/>
    <property type="evidence" value="ECO:0007669"/>
    <property type="project" value="UniProtKB-UniRule"/>
</dbReference>
<gene>
    <name evidence="3" type="ORF">FGIG_04640</name>
</gene>
<evidence type="ECO:0000256" key="1">
    <source>
        <dbReference type="PROSITE-ProRule" id="PRU00117"/>
    </source>
</evidence>
<dbReference type="STRING" id="46835.A0A504Z1C5"/>
<dbReference type="SUPFAM" id="SSF54791">
    <property type="entry name" value="Eukaryotic type KH-domain (KH-domain type I)"/>
    <property type="match status" value="1"/>
</dbReference>
<feature type="domain" description="K Homology" evidence="2">
    <location>
        <begin position="121"/>
        <end position="192"/>
    </location>
</feature>
<keyword evidence="4" id="KW-1185">Reference proteome</keyword>
<dbReference type="EMBL" id="SUNJ01000650">
    <property type="protein sequence ID" value="TPP67474.1"/>
    <property type="molecule type" value="Genomic_DNA"/>
</dbReference>
<comment type="caution">
    <text evidence="3">The sequence shown here is derived from an EMBL/GenBank/DDBJ whole genome shotgun (WGS) entry which is preliminary data.</text>
</comment>
<sequence>MFITPGSSSSGCEWTLQPRSEVITNGHNAETVVTVNENALVDGDISKRLNDADHENGDDDVEDCNKANLVDGKPQESSKAHSTYATQSIQERLSTVVLRGYQHKVEEAKAKLEAMIQQQLSQVTEELCIPAEVHSQLIGSRGYAIHKVMQEFHVRIEFPVGSSRNSDANRVLVTGDQKDVDLACDHLIAKANDLLDRLNPDSRPVQSTRYLEELLPTSGPA</sequence>
<dbReference type="InterPro" id="IPR004087">
    <property type="entry name" value="KH_dom"/>
</dbReference>
<dbReference type="Pfam" id="PF00013">
    <property type="entry name" value="KH_1"/>
    <property type="match status" value="1"/>
</dbReference>
<dbReference type="InterPro" id="IPR004088">
    <property type="entry name" value="KH_dom_type_1"/>
</dbReference>
<dbReference type="Proteomes" id="UP000316759">
    <property type="component" value="Unassembled WGS sequence"/>
</dbReference>
<protein>
    <submittedName>
        <fullName evidence="3">High-density lipoprotein receptor (Hdl)</fullName>
    </submittedName>
</protein>
<evidence type="ECO:0000313" key="3">
    <source>
        <dbReference type="EMBL" id="TPP67474.1"/>
    </source>
</evidence>